<sequence>MELSYNLDHGAVIGKSDVNRGYWALAQLLTQVKVVQNTPAAQASDTALLAEESQTMTHSASRVGMPHRPFEMHDVYAAIERKDVEKIMLIRDSAFELLLGVEEGVPWSGKSHTPLDYAISLGPAYNRVCLFLVGAMSRYVNHLPDDEPPSPAQIEILRRVRANLKLGIDHSLFKEETSLVSSYLQVLVMSEGMEWLRHTVHNVAYELEAWAGHELPPDGVIPDPLRVAQDAIASFLTLHLRLRRETERVVVASVDDYVANATGDLILLALWSKIPHEEDLPLHAFARDDRCTELFCEMVVGTSLPKQPAGRTAKLWRTAQHIVDRLDEGMHRRNAKERLSLLSSILK</sequence>
<dbReference type="RefSeq" id="XP_017993776.1">
    <property type="nucleotide sequence ID" value="XM_018137698.1"/>
</dbReference>
<dbReference type="VEuPathDB" id="FungiDB:Malapachy_3221"/>
<proteinExistence type="predicted"/>
<name>A0A0M8MX89_9BASI</name>
<evidence type="ECO:0000313" key="1">
    <source>
        <dbReference type="EMBL" id="KOS16144.1"/>
    </source>
</evidence>
<dbReference type="STRING" id="77020.A0A0M8MX89"/>
<accession>A0A0M8MX89</accession>
<comment type="caution">
    <text evidence="1">The sequence shown here is derived from an EMBL/GenBank/DDBJ whole genome shotgun (WGS) entry which is preliminary data.</text>
</comment>
<evidence type="ECO:0000313" key="2">
    <source>
        <dbReference type="Proteomes" id="UP000037751"/>
    </source>
</evidence>
<dbReference type="OrthoDB" id="153872at2759"/>
<dbReference type="GeneID" id="28729574"/>
<dbReference type="EMBL" id="LGAV01000001">
    <property type="protein sequence ID" value="KOS16144.1"/>
    <property type="molecule type" value="Genomic_DNA"/>
</dbReference>
<keyword evidence="2" id="KW-1185">Reference proteome</keyword>
<protein>
    <submittedName>
        <fullName evidence="1">Uncharacterized protein</fullName>
    </submittedName>
</protein>
<reference evidence="1 2" key="1">
    <citation type="submission" date="2015-07" db="EMBL/GenBank/DDBJ databases">
        <title>Draft Genome Sequence of Malassezia furfur CBS1878 and Malassezia pachydermatis CBS1879.</title>
        <authorList>
            <person name="Triana S."/>
            <person name="Ohm R."/>
            <person name="Gonzalez A."/>
            <person name="DeCock H."/>
            <person name="Restrepo S."/>
            <person name="Celis A."/>
        </authorList>
    </citation>
    <scope>NUCLEOTIDE SEQUENCE [LARGE SCALE GENOMIC DNA]</scope>
    <source>
        <strain evidence="1 2">CBS 1879</strain>
    </source>
</reference>
<dbReference type="AlphaFoldDB" id="A0A0M8MX89"/>
<organism evidence="1 2">
    <name type="scientific">Malassezia pachydermatis</name>
    <dbReference type="NCBI Taxonomy" id="77020"/>
    <lineage>
        <taxon>Eukaryota</taxon>
        <taxon>Fungi</taxon>
        <taxon>Dikarya</taxon>
        <taxon>Basidiomycota</taxon>
        <taxon>Ustilaginomycotina</taxon>
        <taxon>Malasseziomycetes</taxon>
        <taxon>Malasseziales</taxon>
        <taxon>Malasseziaceae</taxon>
        <taxon>Malassezia</taxon>
    </lineage>
</organism>
<dbReference type="Proteomes" id="UP000037751">
    <property type="component" value="Unassembled WGS sequence"/>
</dbReference>
<gene>
    <name evidence="1" type="ORF">Malapachy_3221</name>
</gene>